<protein>
    <recommendedName>
        <fullName evidence="2">Phosphopantetheine adenylyltransferase</fullName>
        <ecNumber evidence="1">2.7.7.3</ecNumber>
    </recommendedName>
</protein>
<keyword evidence="3" id="KW-0963">Cytoplasm</keyword>
<keyword evidence="9" id="KW-0173">Coenzyme A biosynthesis</keyword>
<dbReference type="GO" id="GO:0005524">
    <property type="term" value="F:ATP binding"/>
    <property type="evidence" value="ECO:0007669"/>
    <property type="project" value="UniProtKB-KW"/>
</dbReference>
<evidence type="ECO:0000256" key="6">
    <source>
        <dbReference type="ARBA" id="ARBA00022741"/>
    </source>
</evidence>
<dbReference type="InterPro" id="IPR004821">
    <property type="entry name" value="Cyt_trans-like"/>
</dbReference>
<dbReference type="SUPFAM" id="SSF52374">
    <property type="entry name" value="Nucleotidylyl transferase"/>
    <property type="match status" value="1"/>
</dbReference>
<dbReference type="PRINTS" id="PR01020">
    <property type="entry name" value="LPSBIOSNTHSS"/>
</dbReference>
<evidence type="ECO:0000256" key="3">
    <source>
        <dbReference type="ARBA" id="ARBA00022490"/>
    </source>
</evidence>
<dbReference type="HAMAP" id="MF_00151">
    <property type="entry name" value="PPAT_bact"/>
    <property type="match status" value="1"/>
</dbReference>
<dbReference type="GO" id="GO:0004595">
    <property type="term" value="F:pantetheine-phosphate adenylyltransferase activity"/>
    <property type="evidence" value="ECO:0007669"/>
    <property type="project" value="UniProtKB-EC"/>
</dbReference>
<dbReference type="Gene3D" id="3.40.50.620">
    <property type="entry name" value="HUPs"/>
    <property type="match status" value="1"/>
</dbReference>
<keyword evidence="4 12" id="KW-0808">Transferase</keyword>
<evidence type="ECO:0000256" key="5">
    <source>
        <dbReference type="ARBA" id="ARBA00022695"/>
    </source>
</evidence>
<evidence type="ECO:0000256" key="8">
    <source>
        <dbReference type="ARBA" id="ARBA00022842"/>
    </source>
</evidence>
<reference evidence="12" key="1">
    <citation type="submission" date="2018-06" db="EMBL/GenBank/DDBJ databases">
        <authorList>
            <person name="Zhirakovskaya E."/>
        </authorList>
    </citation>
    <scope>NUCLEOTIDE SEQUENCE</scope>
</reference>
<dbReference type="Pfam" id="PF01467">
    <property type="entry name" value="CTP_transf_like"/>
    <property type="match status" value="1"/>
</dbReference>
<keyword evidence="8" id="KW-0460">Magnesium</keyword>
<evidence type="ECO:0000313" key="12">
    <source>
        <dbReference type="EMBL" id="VAV95931.1"/>
    </source>
</evidence>
<sequence>MRIGIYPGTFDPITLGHMDIIKRGTALVDKLVIGVTTNPSKSPMFSLEERLKMVTRETADLGDAVEVVAFNALLMKFAEKQGAKVIIRGLRAVADFEYEYQMAGMNQQLNDKIETVFLMADVSLQPIASRLVKEIAVYGGAVHKFVTAKVADEIAARVGKIGLKGDQ</sequence>
<keyword evidence="5 12" id="KW-0548">Nucleotidyltransferase</keyword>
<dbReference type="CDD" id="cd02163">
    <property type="entry name" value="PPAT"/>
    <property type="match status" value="1"/>
</dbReference>
<dbReference type="PANTHER" id="PTHR21342:SF1">
    <property type="entry name" value="PHOSPHOPANTETHEINE ADENYLYLTRANSFERASE"/>
    <property type="match status" value="1"/>
</dbReference>
<keyword evidence="6" id="KW-0547">Nucleotide-binding</keyword>
<dbReference type="InterPro" id="IPR014729">
    <property type="entry name" value="Rossmann-like_a/b/a_fold"/>
</dbReference>
<accession>A0A3B0RXY9</accession>
<dbReference type="InterPro" id="IPR001980">
    <property type="entry name" value="PPAT"/>
</dbReference>
<gene>
    <name evidence="12" type="ORF">MNBD_ALPHA04-27</name>
</gene>
<dbReference type="PANTHER" id="PTHR21342">
    <property type="entry name" value="PHOSPHOPANTETHEINE ADENYLYLTRANSFERASE"/>
    <property type="match status" value="1"/>
</dbReference>
<name>A0A3B0RXY9_9ZZZZ</name>
<comment type="catalytic activity">
    <reaction evidence="10">
        <text>(R)-4'-phosphopantetheine + ATP + H(+) = 3'-dephospho-CoA + diphosphate</text>
        <dbReference type="Rhea" id="RHEA:19801"/>
        <dbReference type="ChEBI" id="CHEBI:15378"/>
        <dbReference type="ChEBI" id="CHEBI:30616"/>
        <dbReference type="ChEBI" id="CHEBI:33019"/>
        <dbReference type="ChEBI" id="CHEBI:57328"/>
        <dbReference type="ChEBI" id="CHEBI:61723"/>
        <dbReference type="EC" id="2.7.7.3"/>
    </reaction>
</comment>
<dbReference type="AlphaFoldDB" id="A0A3B0RXY9"/>
<dbReference type="NCBIfam" id="TIGR00125">
    <property type="entry name" value="cyt_tran_rel"/>
    <property type="match status" value="1"/>
</dbReference>
<organism evidence="12">
    <name type="scientific">hydrothermal vent metagenome</name>
    <dbReference type="NCBI Taxonomy" id="652676"/>
    <lineage>
        <taxon>unclassified sequences</taxon>
        <taxon>metagenomes</taxon>
        <taxon>ecological metagenomes</taxon>
    </lineage>
</organism>
<keyword evidence="7" id="KW-0067">ATP-binding</keyword>
<evidence type="ECO:0000256" key="1">
    <source>
        <dbReference type="ARBA" id="ARBA00012392"/>
    </source>
</evidence>
<dbReference type="EC" id="2.7.7.3" evidence="1"/>
<feature type="domain" description="Cytidyltransferase-like" evidence="11">
    <location>
        <begin position="5"/>
        <end position="134"/>
    </location>
</feature>
<evidence type="ECO:0000256" key="9">
    <source>
        <dbReference type="ARBA" id="ARBA00022993"/>
    </source>
</evidence>
<proteinExistence type="inferred from homology"/>
<dbReference type="NCBIfam" id="TIGR01510">
    <property type="entry name" value="coaD_prev_kdtB"/>
    <property type="match status" value="1"/>
</dbReference>
<evidence type="ECO:0000256" key="4">
    <source>
        <dbReference type="ARBA" id="ARBA00022679"/>
    </source>
</evidence>
<dbReference type="EMBL" id="UOEF01000220">
    <property type="protein sequence ID" value="VAV95931.1"/>
    <property type="molecule type" value="Genomic_DNA"/>
</dbReference>
<evidence type="ECO:0000256" key="7">
    <source>
        <dbReference type="ARBA" id="ARBA00022840"/>
    </source>
</evidence>
<dbReference type="GO" id="GO:0015937">
    <property type="term" value="P:coenzyme A biosynthetic process"/>
    <property type="evidence" value="ECO:0007669"/>
    <property type="project" value="UniProtKB-KW"/>
</dbReference>
<evidence type="ECO:0000256" key="2">
    <source>
        <dbReference type="ARBA" id="ARBA00013868"/>
    </source>
</evidence>
<evidence type="ECO:0000256" key="10">
    <source>
        <dbReference type="ARBA" id="ARBA00029346"/>
    </source>
</evidence>
<evidence type="ECO:0000259" key="11">
    <source>
        <dbReference type="Pfam" id="PF01467"/>
    </source>
</evidence>